<evidence type="ECO:0000313" key="3">
    <source>
        <dbReference type="EMBL" id="KAK1394017.1"/>
    </source>
</evidence>
<protein>
    <recommendedName>
        <fullName evidence="5">Glycine-rich protein</fullName>
    </recommendedName>
</protein>
<proteinExistence type="predicted"/>
<name>A0AAD8J149_9APIA</name>
<dbReference type="EMBL" id="JAUIZM010000003">
    <property type="protein sequence ID" value="KAK1394017.1"/>
    <property type="molecule type" value="Genomic_DNA"/>
</dbReference>
<keyword evidence="4" id="KW-1185">Reference proteome</keyword>
<comment type="caution">
    <text evidence="3">The sequence shown here is derived from an EMBL/GenBank/DDBJ whole genome shotgun (WGS) entry which is preliminary data.</text>
</comment>
<feature type="compositionally biased region" description="Low complexity" evidence="1">
    <location>
        <begin position="136"/>
        <end position="163"/>
    </location>
</feature>
<evidence type="ECO:0000256" key="2">
    <source>
        <dbReference type="SAM" id="SignalP"/>
    </source>
</evidence>
<organism evidence="3 4">
    <name type="scientific">Heracleum sosnowskyi</name>
    <dbReference type="NCBI Taxonomy" id="360622"/>
    <lineage>
        <taxon>Eukaryota</taxon>
        <taxon>Viridiplantae</taxon>
        <taxon>Streptophyta</taxon>
        <taxon>Embryophyta</taxon>
        <taxon>Tracheophyta</taxon>
        <taxon>Spermatophyta</taxon>
        <taxon>Magnoliopsida</taxon>
        <taxon>eudicotyledons</taxon>
        <taxon>Gunneridae</taxon>
        <taxon>Pentapetalae</taxon>
        <taxon>asterids</taxon>
        <taxon>campanulids</taxon>
        <taxon>Apiales</taxon>
        <taxon>Apiaceae</taxon>
        <taxon>Apioideae</taxon>
        <taxon>apioid superclade</taxon>
        <taxon>Tordylieae</taxon>
        <taxon>Tordyliinae</taxon>
        <taxon>Heracleum</taxon>
    </lineage>
</organism>
<feature type="region of interest" description="Disordered" evidence="1">
    <location>
        <begin position="62"/>
        <end position="177"/>
    </location>
</feature>
<evidence type="ECO:0000256" key="1">
    <source>
        <dbReference type="SAM" id="MobiDB-lite"/>
    </source>
</evidence>
<accession>A0AAD8J149</accession>
<reference evidence="3" key="1">
    <citation type="submission" date="2023-02" db="EMBL/GenBank/DDBJ databases">
        <title>Genome of toxic invasive species Heracleum sosnowskyi carries increased number of genes despite the absence of recent whole-genome duplications.</title>
        <authorList>
            <person name="Schelkunov M."/>
            <person name="Shtratnikova V."/>
            <person name="Makarenko M."/>
            <person name="Klepikova A."/>
            <person name="Omelchenko D."/>
            <person name="Novikova G."/>
            <person name="Obukhova E."/>
            <person name="Bogdanov V."/>
            <person name="Penin A."/>
            <person name="Logacheva M."/>
        </authorList>
    </citation>
    <scope>NUCLEOTIDE SEQUENCE</scope>
    <source>
        <strain evidence="3">Hsosn_3</strain>
        <tissue evidence="3">Leaf</tissue>
    </source>
</reference>
<dbReference type="AlphaFoldDB" id="A0AAD8J149"/>
<feature type="chain" id="PRO_5042279274" description="Glycine-rich protein" evidence="2">
    <location>
        <begin position="26"/>
        <end position="177"/>
    </location>
</feature>
<sequence>MAKLYILFPVALYLTLLLHAACVTADTYFEGGLDELSDDGKQGGINAHQKFSLFGSGTPVGRKFSMGPSTSGGSSGGSGGGSSGDYNDGGGGDGDDNDSGADDNDSGGLPDLAALGLPPVPQPIARLGKEVTKHLGSSGSSSDSGSSGSSSDSSSGGDGSPSSAPFSFTDSNLIPTT</sequence>
<feature type="compositionally biased region" description="Low complexity" evidence="1">
    <location>
        <begin position="106"/>
        <end position="117"/>
    </location>
</feature>
<evidence type="ECO:0000313" key="4">
    <source>
        <dbReference type="Proteomes" id="UP001237642"/>
    </source>
</evidence>
<evidence type="ECO:0008006" key="5">
    <source>
        <dbReference type="Google" id="ProtNLM"/>
    </source>
</evidence>
<feature type="compositionally biased region" description="Acidic residues" evidence="1">
    <location>
        <begin position="93"/>
        <end position="105"/>
    </location>
</feature>
<gene>
    <name evidence="3" type="ORF">POM88_013073</name>
</gene>
<keyword evidence="2" id="KW-0732">Signal</keyword>
<feature type="compositionally biased region" description="Polar residues" evidence="1">
    <location>
        <begin position="164"/>
        <end position="177"/>
    </location>
</feature>
<reference evidence="3" key="2">
    <citation type="submission" date="2023-05" db="EMBL/GenBank/DDBJ databases">
        <authorList>
            <person name="Schelkunov M.I."/>
        </authorList>
    </citation>
    <scope>NUCLEOTIDE SEQUENCE</scope>
    <source>
        <strain evidence="3">Hsosn_3</strain>
        <tissue evidence="3">Leaf</tissue>
    </source>
</reference>
<feature type="compositionally biased region" description="Gly residues" evidence="1">
    <location>
        <begin position="73"/>
        <end position="92"/>
    </location>
</feature>
<feature type="signal peptide" evidence="2">
    <location>
        <begin position="1"/>
        <end position="25"/>
    </location>
</feature>
<dbReference type="Proteomes" id="UP001237642">
    <property type="component" value="Unassembled WGS sequence"/>
</dbReference>